<name>A0ACB5TM24_AMBMO</name>
<dbReference type="EMBL" id="BSXS01007905">
    <property type="protein sequence ID" value="GME90748.1"/>
    <property type="molecule type" value="Genomic_DNA"/>
</dbReference>
<sequence length="399" mass="45033">MVGRQMDFCKQFYTNNTDHNFDFIFIKEVQYFFRVSTAGANHNHNSDSAWFFKDLFVAGVTDPSEQQSIMDDYSTNTKKKYQLVDNTKLYSATSMDQSTVKNVTSAILIKGLFNKTKIGELNITLSTNRNNSIDSIVPEVLRMMSISDTATESIGVIHLDVIQPNRQNSTFSKSHESTQNSCSSKPSSKSTSNNPSTNTMFSSTSNSLFRSSKSVKQIMYSNTTINKSMQRLGLGAESNNENSHTVPFFTSLYSHLSDLSHVPPKRRSASKEFKIELTFNPNHYSSFDQPPKTIKIRPRLQVLTIQSEKPIPITIDGEFLMESSALNTSRNKFDSLKQRLLQKYLAKWTKLSKECVGQLNVPENVHDDLLALVRMQLRLPCGANGGLDMFETVECNDLI</sequence>
<keyword evidence="2" id="KW-1185">Reference proteome</keyword>
<evidence type="ECO:0000313" key="2">
    <source>
        <dbReference type="Proteomes" id="UP001165064"/>
    </source>
</evidence>
<comment type="caution">
    <text evidence="1">The sequence shown here is derived from an EMBL/GenBank/DDBJ whole genome shotgun (WGS) entry which is preliminary data.</text>
</comment>
<gene>
    <name evidence="1" type="ORF">Amon02_000877000</name>
</gene>
<organism evidence="1 2">
    <name type="scientific">Ambrosiozyma monospora</name>
    <name type="common">Yeast</name>
    <name type="synonym">Endomycopsis monosporus</name>
    <dbReference type="NCBI Taxonomy" id="43982"/>
    <lineage>
        <taxon>Eukaryota</taxon>
        <taxon>Fungi</taxon>
        <taxon>Dikarya</taxon>
        <taxon>Ascomycota</taxon>
        <taxon>Saccharomycotina</taxon>
        <taxon>Pichiomycetes</taxon>
        <taxon>Pichiales</taxon>
        <taxon>Pichiaceae</taxon>
        <taxon>Ambrosiozyma</taxon>
    </lineage>
</organism>
<evidence type="ECO:0000313" key="1">
    <source>
        <dbReference type="EMBL" id="GME90748.1"/>
    </source>
</evidence>
<proteinExistence type="predicted"/>
<protein>
    <submittedName>
        <fullName evidence="1">Unnamed protein product</fullName>
    </submittedName>
</protein>
<reference evidence="1" key="1">
    <citation type="submission" date="2023-04" db="EMBL/GenBank/DDBJ databases">
        <title>Ambrosiozyma monospora NBRC 10751.</title>
        <authorList>
            <person name="Ichikawa N."/>
            <person name="Sato H."/>
            <person name="Tonouchi N."/>
        </authorList>
    </citation>
    <scope>NUCLEOTIDE SEQUENCE</scope>
    <source>
        <strain evidence="1">NBRC 10751</strain>
    </source>
</reference>
<accession>A0ACB5TM24</accession>
<dbReference type="Proteomes" id="UP001165064">
    <property type="component" value="Unassembled WGS sequence"/>
</dbReference>